<dbReference type="Proteomes" id="UP000442109">
    <property type="component" value="Unassembled WGS sequence"/>
</dbReference>
<feature type="transmembrane region" description="Helical" evidence="1">
    <location>
        <begin position="47"/>
        <end position="66"/>
    </location>
</feature>
<keyword evidence="1" id="KW-0472">Membrane</keyword>
<name>A0A844LYK1_9GAMM</name>
<proteinExistence type="predicted"/>
<feature type="transmembrane region" description="Helical" evidence="1">
    <location>
        <begin position="14"/>
        <end position="35"/>
    </location>
</feature>
<protein>
    <recommendedName>
        <fullName evidence="2">Uncharacterized protein YyaB-like PH domain-containing protein</fullName>
    </recommendedName>
</protein>
<reference evidence="3 4" key="1">
    <citation type="journal article" date="2019" name="PLoS ONE">
        <title>Pup mortality in New Zealand sea lions (Phocarctos hookeri) at Enderby Island, Auckland Islands, 2013-18.</title>
        <authorList>
            <person name="Michael S.A."/>
            <person name="Hayman D.T.S."/>
            <person name="Gray R."/>
            <person name="Zhang J."/>
            <person name="Rogers L."/>
            <person name="Roe W.D."/>
        </authorList>
    </citation>
    <scope>NUCLEOTIDE SEQUENCE [LARGE SCALE GENOMIC DNA]</scope>
    <source>
        <strain evidence="3 4">SM868</strain>
    </source>
</reference>
<comment type="caution">
    <text evidence="3">The sequence shown here is derived from an EMBL/GenBank/DDBJ whole genome shotgun (WGS) entry which is preliminary data.</text>
</comment>
<dbReference type="EMBL" id="WFKQ01000001">
    <property type="protein sequence ID" value="MUG31781.1"/>
    <property type="molecule type" value="Genomic_DNA"/>
</dbReference>
<keyword evidence="1" id="KW-1133">Transmembrane helix</keyword>
<gene>
    <name evidence="3" type="ORF">GB996_03130</name>
</gene>
<dbReference type="InterPro" id="IPR009589">
    <property type="entry name" value="PH_YyaB-like"/>
</dbReference>
<dbReference type="AlphaFoldDB" id="A0A844LYK1"/>
<dbReference type="OrthoDB" id="6658731at2"/>
<sequence length="150" mass="17358">MLMPEMVFYSKIDLWIHGVFIITTLVVLALPYLYYKRRREVSFIQSVFMMLLPMLFSLAMLLPSYFHTVYTIDDHQLLVKSGLFKWQVPLSDIDYIAPTHSILSAPALSMDRLAVHYGDKRVVVSPKDKQQFVQAIKERQTVQIGDGGFK</sequence>
<feature type="domain" description="Uncharacterized protein YyaB-like PH" evidence="2">
    <location>
        <begin position="68"/>
        <end position="139"/>
    </location>
</feature>
<evidence type="ECO:0000256" key="1">
    <source>
        <dbReference type="SAM" id="Phobius"/>
    </source>
</evidence>
<accession>A0A844LYK1</accession>
<evidence type="ECO:0000313" key="3">
    <source>
        <dbReference type="EMBL" id="MUG31781.1"/>
    </source>
</evidence>
<keyword evidence="4" id="KW-1185">Reference proteome</keyword>
<dbReference type="Pfam" id="PF06713">
    <property type="entry name" value="bPH_4"/>
    <property type="match status" value="1"/>
</dbReference>
<evidence type="ECO:0000259" key="2">
    <source>
        <dbReference type="Pfam" id="PF06713"/>
    </source>
</evidence>
<evidence type="ECO:0000313" key="4">
    <source>
        <dbReference type="Proteomes" id="UP000442109"/>
    </source>
</evidence>
<keyword evidence="1" id="KW-0812">Transmembrane</keyword>
<organism evidence="3 4">
    <name type="scientific">Psychrobacter sanguinis</name>
    <dbReference type="NCBI Taxonomy" id="861445"/>
    <lineage>
        <taxon>Bacteria</taxon>
        <taxon>Pseudomonadati</taxon>
        <taxon>Pseudomonadota</taxon>
        <taxon>Gammaproteobacteria</taxon>
        <taxon>Moraxellales</taxon>
        <taxon>Moraxellaceae</taxon>
        <taxon>Psychrobacter</taxon>
    </lineage>
</organism>
<dbReference type="GO" id="GO:0030153">
    <property type="term" value="P:bacteriocin immunity"/>
    <property type="evidence" value="ECO:0007669"/>
    <property type="project" value="InterPro"/>
</dbReference>